<evidence type="ECO:0000313" key="4">
    <source>
        <dbReference type="Proteomes" id="UP000886844"/>
    </source>
</evidence>
<reference evidence="3" key="1">
    <citation type="journal article" date="2021" name="PeerJ">
        <title>Extensive microbial diversity within the chicken gut microbiome revealed by metagenomics and culture.</title>
        <authorList>
            <person name="Gilroy R."/>
            <person name="Ravi A."/>
            <person name="Getino M."/>
            <person name="Pursley I."/>
            <person name="Horton D.L."/>
            <person name="Alikhan N.F."/>
            <person name="Baker D."/>
            <person name="Gharbi K."/>
            <person name="Hall N."/>
            <person name="Watson M."/>
            <person name="Adriaenssens E.M."/>
            <person name="Foster-Nyarko E."/>
            <person name="Jarju S."/>
            <person name="Secka A."/>
            <person name="Antonio M."/>
            <person name="Oren A."/>
            <person name="Chaudhuri R.R."/>
            <person name="La Ragione R."/>
            <person name="Hildebrand F."/>
            <person name="Pallen M.J."/>
        </authorList>
    </citation>
    <scope>NUCLEOTIDE SEQUENCE</scope>
    <source>
        <strain evidence="3">5134</strain>
    </source>
</reference>
<accession>A0A9D1YYW4</accession>
<keyword evidence="2" id="KW-0732">Signal</keyword>
<evidence type="ECO:0000256" key="1">
    <source>
        <dbReference type="SAM" id="MobiDB-lite"/>
    </source>
</evidence>
<feature type="chain" id="PRO_5038876477" evidence="2">
    <location>
        <begin position="23"/>
        <end position="583"/>
    </location>
</feature>
<reference evidence="3" key="2">
    <citation type="submission" date="2021-04" db="EMBL/GenBank/DDBJ databases">
        <authorList>
            <person name="Gilroy R."/>
        </authorList>
    </citation>
    <scope>NUCLEOTIDE SEQUENCE</scope>
    <source>
        <strain evidence="3">5134</strain>
    </source>
</reference>
<sequence>MKGLKKIGILCLAAIVALPLRAQTADPQINYGFGGLVLNRDMLWASDFAELSRTHLFGTARAMGMGGAFTSLGADLTSMALNPAGLGMYRSSEFSFTPLVAVSHASTDGTATWQNNNKTRFAFANIGVALNVFESGSGALTSLTVGLGLNRIADFNTRYSFSSESLFDPAVGAFMPTIGDIFSQQLNSWGTRPNSSNQLLMPDLHPSVWPAALGYDGYMVDYFPDEQYNPWGVARIGGNASVLHSMDVVNSGSINEFDISLGGNINNIVYFGATLGIQSVYKRTAMTYQEEYGYFNTNGVAQTLNRETGEWSNLTQQLEMMNLYQRMTIDGSGVNLKLGVVVRPIAGLRLGAAFHTPTYYSLDYSYRAGITTRIVQTEDIINNGPIRGVEQGNDSPTATNEGPDSWSFTSPARLMFGASYTFGNFAIVSVDYERDWYNGIRMKDVPRYNDLSKEDYKAEFKHNFQATNSLRVGAEIKPLPFLALRVGGGFTDSMLKERDTYTYGVNTGMPVTYESSYLSAGLGLVLSRGVSLDIAYQNVSDKMNGYQLFFSQDYDTGDLKTWSGVYETSLTRHYIAMTLNFRF</sequence>
<organism evidence="3 4">
    <name type="scientific">Candidatus Alistipes intestinigallinarum</name>
    <dbReference type="NCBI Taxonomy" id="2838440"/>
    <lineage>
        <taxon>Bacteria</taxon>
        <taxon>Pseudomonadati</taxon>
        <taxon>Bacteroidota</taxon>
        <taxon>Bacteroidia</taxon>
        <taxon>Bacteroidales</taxon>
        <taxon>Rikenellaceae</taxon>
        <taxon>Alistipes</taxon>
    </lineage>
</organism>
<dbReference type="AlphaFoldDB" id="A0A9D1YYW4"/>
<dbReference type="Proteomes" id="UP000886844">
    <property type="component" value="Unassembled WGS sequence"/>
</dbReference>
<name>A0A9D1YYW4_9BACT</name>
<proteinExistence type="predicted"/>
<dbReference type="SUPFAM" id="SSF56935">
    <property type="entry name" value="Porins"/>
    <property type="match status" value="1"/>
</dbReference>
<protein>
    <submittedName>
        <fullName evidence="3">Transporter</fullName>
    </submittedName>
</protein>
<evidence type="ECO:0000256" key="2">
    <source>
        <dbReference type="SAM" id="SignalP"/>
    </source>
</evidence>
<feature type="signal peptide" evidence="2">
    <location>
        <begin position="1"/>
        <end position="22"/>
    </location>
</feature>
<dbReference type="Gene3D" id="2.40.160.60">
    <property type="entry name" value="Outer membrane protein transport protein (OMPP1/FadL/TodX)"/>
    <property type="match status" value="1"/>
</dbReference>
<feature type="region of interest" description="Disordered" evidence="1">
    <location>
        <begin position="385"/>
        <end position="404"/>
    </location>
</feature>
<gene>
    <name evidence="3" type="ORF">H9828_00015</name>
</gene>
<dbReference type="EMBL" id="DXDA01000001">
    <property type="protein sequence ID" value="HIY67783.1"/>
    <property type="molecule type" value="Genomic_DNA"/>
</dbReference>
<feature type="compositionally biased region" description="Polar residues" evidence="1">
    <location>
        <begin position="392"/>
        <end position="404"/>
    </location>
</feature>
<comment type="caution">
    <text evidence="3">The sequence shown here is derived from an EMBL/GenBank/DDBJ whole genome shotgun (WGS) entry which is preliminary data.</text>
</comment>
<evidence type="ECO:0000313" key="3">
    <source>
        <dbReference type="EMBL" id="HIY67783.1"/>
    </source>
</evidence>